<dbReference type="Pfam" id="PF00691">
    <property type="entry name" value="OmpA"/>
    <property type="match status" value="1"/>
</dbReference>
<dbReference type="RefSeq" id="WP_111371416.1">
    <property type="nucleotide sequence ID" value="NZ_CP029480.1"/>
</dbReference>
<dbReference type="OrthoDB" id="9800869at2"/>
<keyword evidence="3" id="KW-0998">Cell outer membrane</keyword>
<dbReference type="Gene3D" id="3.30.1330.60">
    <property type="entry name" value="OmpA-like domain"/>
    <property type="match status" value="1"/>
</dbReference>
<keyword evidence="5" id="KW-0732">Signal</keyword>
<dbReference type="AlphaFoldDB" id="A0A2Z4GAH9"/>
<evidence type="ECO:0000256" key="1">
    <source>
        <dbReference type="ARBA" id="ARBA00004442"/>
    </source>
</evidence>
<protein>
    <recommendedName>
        <fullName evidence="6">OmpA-like domain-containing protein</fullName>
    </recommendedName>
</protein>
<dbReference type="PROSITE" id="PS51257">
    <property type="entry name" value="PROKAR_LIPOPROTEIN"/>
    <property type="match status" value="1"/>
</dbReference>
<dbReference type="PANTHER" id="PTHR30329:SF21">
    <property type="entry name" value="LIPOPROTEIN YIAD-RELATED"/>
    <property type="match status" value="1"/>
</dbReference>
<dbReference type="PRINTS" id="PR01021">
    <property type="entry name" value="OMPADOMAIN"/>
</dbReference>
<evidence type="ECO:0000259" key="6">
    <source>
        <dbReference type="PROSITE" id="PS51123"/>
    </source>
</evidence>
<dbReference type="PROSITE" id="PS51123">
    <property type="entry name" value="OMPA_2"/>
    <property type="match status" value="1"/>
</dbReference>
<reference evidence="7 8" key="1">
    <citation type="submission" date="2018-05" db="EMBL/GenBank/DDBJ databases">
        <title>Complete genome sequence of Arcticibacterium luteifluviistationis SM1504T, a cytophagaceae bacterium isolated from Arctic surface seawater.</title>
        <authorList>
            <person name="Li Y."/>
            <person name="Qin Q.-L."/>
        </authorList>
    </citation>
    <scope>NUCLEOTIDE SEQUENCE [LARGE SCALE GENOMIC DNA]</scope>
    <source>
        <strain evidence="7 8">SM1504</strain>
    </source>
</reference>
<dbReference type="InterPro" id="IPR050330">
    <property type="entry name" value="Bact_OuterMem_StrucFunc"/>
</dbReference>
<evidence type="ECO:0000256" key="3">
    <source>
        <dbReference type="ARBA" id="ARBA00023237"/>
    </source>
</evidence>
<dbReference type="CDD" id="cd07185">
    <property type="entry name" value="OmpA_C-like"/>
    <property type="match status" value="1"/>
</dbReference>
<accession>A0A2Z4GAH9</accession>
<evidence type="ECO:0000313" key="7">
    <source>
        <dbReference type="EMBL" id="AWV98269.1"/>
    </source>
</evidence>
<dbReference type="KEGG" id="als:DJ013_08840"/>
<dbReference type="SUPFAM" id="SSF103088">
    <property type="entry name" value="OmpA-like"/>
    <property type="match status" value="1"/>
</dbReference>
<dbReference type="EMBL" id="CP029480">
    <property type="protein sequence ID" value="AWV98269.1"/>
    <property type="molecule type" value="Genomic_DNA"/>
</dbReference>
<dbReference type="GO" id="GO:0009279">
    <property type="term" value="C:cell outer membrane"/>
    <property type="evidence" value="ECO:0007669"/>
    <property type="project" value="UniProtKB-SubCell"/>
</dbReference>
<evidence type="ECO:0000313" key="8">
    <source>
        <dbReference type="Proteomes" id="UP000249873"/>
    </source>
</evidence>
<dbReference type="InterPro" id="IPR036737">
    <property type="entry name" value="OmpA-like_sf"/>
</dbReference>
<dbReference type="InterPro" id="IPR006665">
    <property type="entry name" value="OmpA-like"/>
</dbReference>
<evidence type="ECO:0000256" key="5">
    <source>
        <dbReference type="SAM" id="SignalP"/>
    </source>
</evidence>
<keyword evidence="8" id="KW-1185">Reference proteome</keyword>
<feature type="domain" description="OmpA-like" evidence="6">
    <location>
        <begin position="122"/>
        <end position="239"/>
    </location>
</feature>
<comment type="subcellular location">
    <subcellularLocation>
        <location evidence="1">Cell outer membrane</location>
    </subcellularLocation>
</comment>
<organism evidence="7 8">
    <name type="scientific">Arcticibacterium luteifluviistationis</name>
    <dbReference type="NCBI Taxonomy" id="1784714"/>
    <lineage>
        <taxon>Bacteria</taxon>
        <taxon>Pseudomonadati</taxon>
        <taxon>Bacteroidota</taxon>
        <taxon>Cytophagia</taxon>
        <taxon>Cytophagales</taxon>
        <taxon>Leadbetterellaceae</taxon>
        <taxon>Arcticibacterium</taxon>
    </lineage>
</organism>
<dbReference type="PANTHER" id="PTHR30329">
    <property type="entry name" value="STATOR ELEMENT OF FLAGELLAR MOTOR COMPLEX"/>
    <property type="match status" value="1"/>
</dbReference>
<sequence>MKYAKILIGSIFISTFAIGCNNDSESENTDMEMTENMDMMDNTGDMEIEAATATNNSVAEDQVIFTDEVYNNEVAYNFPLADTISKYSTEGKTGSLLSDWMKTYAKDLNANLNQEATVLHFGEGVIVALDKGDMYGVEDFILNEDAKTALRKLAFNLQQEPDTYILVAGRTDASGSADFNEKLAFRRAAIAANYLKGCGVDESRFFIDSYGEKYPDYQNSSKINRDRNRRVDFLILPSNQMREQAAEAA</sequence>
<proteinExistence type="predicted"/>
<evidence type="ECO:0000256" key="4">
    <source>
        <dbReference type="PROSITE-ProRule" id="PRU00473"/>
    </source>
</evidence>
<name>A0A2Z4GAH9_9BACT</name>
<feature type="signal peptide" evidence="5">
    <location>
        <begin position="1"/>
        <end position="19"/>
    </location>
</feature>
<evidence type="ECO:0000256" key="2">
    <source>
        <dbReference type="ARBA" id="ARBA00023136"/>
    </source>
</evidence>
<feature type="chain" id="PRO_5016451351" description="OmpA-like domain-containing protein" evidence="5">
    <location>
        <begin position="20"/>
        <end position="249"/>
    </location>
</feature>
<dbReference type="Proteomes" id="UP000249873">
    <property type="component" value="Chromosome"/>
</dbReference>
<gene>
    <name evidence="7" type="ORF">DJ013_08840</name>
</gene>
<keyword evidence="2 4" id="KW-0472">Membrane</keyword>
<dbReference type="InterPro" id="IPR006664">
    <property type="entry name" value="OMP_bac"/>
</dbReference>